<organism evidence="2 3">
    <name type="scientific">Actinidia rufa</name>
    <dbReference type="NCBI Taxonomy" id="165716"/>
    <lineage>
        <taxon>Eukaryota</taxon>
        <taxon>Viridiplantae</taxon>
        <taxon>Streptophyta</taxon>
        <taxon>Embryophyta</taxon>
        <taxon>Tracheophyta</taxon>
        <taxon>Spermatophyta</taxon>
        <taxon>Magnoliopsida</taxon>
        <taxon>eudicotyledons</taxon>
        <taxon>Gunneridae</taxon>
        <taxon>Pentapetalae</taxon>
        <taxon>asterids</taxon>
        <taxon>Ericales</taxon>
        <taxon>Actinidiaceae</taxon>
        <taxon>Actinidia</taxon>
    </lineage>
</organism>
<dbReference type="PANTHER" id="PTHR13844">
    <property type="entry name" value="SWI/SNF-RELATED MATRIX-ASSOCIATED ACTIN-DEPENDENT REGULATOR OF CHROMATIN SUBFAMILY D"/>
    <property type="match status" value="1"/>
</dbReference>
<dbReference type="SUPFAM" id="SSF47592">
    <property type="entry name" value="SWIB/MDM2 domain"/>
    <property type="match status" value="1"/>
</dbReference>
<dbReference type="Pfam" id="PF02201">
    <property type="entry name" value="SWIB"/>
    <property type="match status" value="1"/>
</dbReference>
<gene>
    <name evidence="2" type="ORF">Acr_15g0012960</name>
</gene>
<keyword evidence="3" id="KW-1185">Reference proteome</keyword>
<dbReference type="InterPro" id="IPR036885">
    <property type="entry name" value="SWIB_MDM2_dom_sf"/>
</dbReference>
<dbReference type="AlphaFoldDB" id="A0A7J0FXP0"/>
<dbReference type="InterPro" id="IPR019835">
    <property type="entry name" value="SWIB_domain"/>
</dbReference>
<evidence type="ECO:0000259" key="1">
    <source>
        <dbReference type="SMART" id="SM00151"/>
    </source>
</evidence>
<dbReference type="Proteomes" id="UP000585474">
    <property type="component" value="Unassembled WGS sequence"/>
</dbReference>
<evidence type="ECO:0000313" key="2">
    <source>
        <dbReference type="EMBL" id="GFZ02688.1"/>
    </source>
</evidence>
<dbReference type="CDD" id="cd10567">
    <property type="entry name" value="SWIB-MDM2_like"/>
    <property type="match status" value="1"/>
</dbReference>
<dbReference type="Gene3D" id="1.10.245.10">
    <property type="entry name" value="SWIB/MDM2 domain"/>
    <property type="match status" value="1"/>
</dbReference>
<dbReference type="EMBL" id="BJWL01000015">
    <property type="protein sequence ID" value="GFZ02688.1"/>
    <property type="molecule type" value="Genomic_DNA"/>
</dbReference>
<name>A0A7J0FXP0_9ERIC</name>
<reference evidence="2 3" key="1">
    <citation type="submission" date="2019-07" db="EMBL/GenBank/DDBJ databases">
        <title>De Novo Assembly of kiwifruit Actinidia rufa.</title>
        <authorList>
            <person name="Sugita-Konishi S."/>
            <person name="Sato K."/>
            <person name="Mori E."/>
            <person name="Abe Y."/>
            <person name="Kisaki G."/>
            <person name="Hamano K."/>
            <person name="Suezawa K."/>
            <person name="Otani M."/>
            <person name="Fukuda T."/>
            <person name="Manabe T."/>
            <person name="Gomi K."/>
            <person name="Tabuchi M."/>
            <person name="Akimitsu K."/>
            <person name="Kataoka I."/>
        </authorList>
    </citation>
    <scope>NUCLEOTIDE SEQUENCE [LARGE SCALE GENOMIC DNA]</scope>
    <source>
        <strain evidence="3">cv. Fuchu</strain>
    </source>
</reference>
<comment type="caution">
    <text evidence="2">The sequence shown here is derived from an EMBL/GenBank/DDBJ whole genome shotgun (WGS) entry which is preliminary data.</text>
</comment>
<sequence length="103" mass="10955">MSSTGGFFKGCRALMAAAKAATPKPSAAAKTTSAILKPAPVSPALRQFLGAPEAARTEAVKKNPVNKREILCDDKLKTIFEGKDKVGMLEIAKLLSNHFVKTR</sequence>
<accession>A0A7J0FXP0</accession>
<proteinExistence type="predicted"/>
<protein>
    <submittedName>
        <fullName evidence="2">SWIB/MDM2 domain superfamily protein</fullName>
    </submittedName>
</protein>
<dbReference type="OrthoDB" id="10251073at2759"/>
<feature type="domain" description="SWIB" evidence="1">
    <location>
        <begin position="35"/>
        <end position="103"/>
    </location>
</feature>
<evidence type="ECO:0000313" key="3">
    <source>
        <dbReference type="Proteomes" id="UP000585474"/>
    </source>
</evidence>
<dbReference type="InterPro" id="IPR003121">
    <property type="entry name" value="SWIB_MDM2_domain"/>
</dbReference>
<dbReference type="SMART" id="SM00151">
    <property type="entry name" value="SWIB"/>
    <property type="match status" value="1"/>
</dbReference>